<reference evidence="1 2" key="1">
    <citation type="submission" date="2011-08" db="EMBL/GenBank/DDBJ databases">
        <title>The complete genome of Methanofollis liminatans DSM 4140.</title>
        <authorList>
            <consortium name="US DOE Joint Genome Institute (JGI-PGF)"/>
            <person name="Lucas S."/>
            <person name="Han J."/>
            <person name="Lapidus A."/>
            <person name="Bruce D."/>
            <person name="Goodwin L."/>
            <person name="Pitluck S."/>
            <person name="Peters L."/>
            <person name="Kyrpides N."/>
            <person name="Mavromatis K."/>
            <person name="Ivanova N."/>
            <person name="Mikhailova N."/>
            <person name="Lu M."/>
            <person name="Detter J.C."/>
            <person name="Tapia R."/>
            <person name="Han C."/>
            <person name="Land M."/>
            <person name="Hauser L."/>
            <person name="Markowitz V."/>
            <person name="Cheng J.-F."/>
            <person name="Hugenholtz P."/>
            <person name="Woyke T."/>
            <person name="Wu D."/>
            <person name="Spring S."/>
            <person name="Schuler E."/>
            <person name="Brambilla E."/>
            <person name="Klenk H.-P."/>
            <person name="Eisen J.A."/>
        </authorList>
    </citation>
    <scope>NUCLEOTIDE SEQUENCE [LARGE SCALE GENOMIC DNA]</scope>
    <source>
        <strain evidence="1 2">DSM 4140</strain>
    </source>
</reference>
<evidence type="ECO:0000313" key="1">
    <source>
        <dbReference type="EMBL" id="EJG07278.1"/>
    </source>
</evidence>
<evidence type="ECO:0008006" key="3">
    <source>
        <dbReference type="Google" id="ProtNLM"/>
    </source>
</evidence>
<dbReference type="EMBL" id="CM001555">
    <property type="protein sequence ID" value="EJG07278.1"/>
    <property type="molecule type" value="Genomic_DNA"/>
</dbReference>
<dbReference type="HOGENOM" id="CLU_265986_0_0_2"/>
<keyword evidence="2" id="KW-1185">Reference proteome</keyword>
<dbReference type="OrthoDB" id="111696at2157"/>
<evidence type="ECO:0000313" key="2">
    <source>
        <dbReference type="Proteomes" id="UP000005095"/>
    </source>
</evidence>
<protein>
    <recommendedName>
        <fullName evidence="3">BREX system P-loop protein BrxC</fullName>
    </recommendedName>
</protein>
<dbReference type="NCBIfam" id="NF033441">
    <property type="entry name" value="BREX_BrxC"/>
    <property type="match status" value="1"/>
</dbReference>
<organism evidence="1 2">
    <name type="scientific">Methanofollis liminatans DSM 4140</name>
    <dbReference type="NCBI Taxonomy" id="28892"/>
    <lineage>
        <taxon>Archaea</taxon>
        <taxon>Methanobacteriati</taxon>
        <taxon>Methanobacteriota</taxon>
        <taxon>Stenosarchaea group</taxon>
        <taxon>Methanomicrobia</taxon>
        <taxon>Methanomicrobiales</taxon>
        <taxon>Methanomicrobiaceae</taxon>
        <taxon>Methanofollis</taxon>
    </lineage>
</organism>
<dbReference type="AlphaFoldDB" id="J1AQM4"/>
<gene>
    <name evidence="1" type="ORF">Metli_1323</name>
</gene>
<accession>J1AQM4</accession>
<dbReference type="InterPro" id="IPR047679">
    <property type="entry name" value="BREX_BrxC"/>
</dbReference>
<name>J1AQM4_9EURY</name>
<dbReference type="RefSeq" id="WP_004038977.1">
    <property type="nucleotide sequence ID" value="NZ_CM001555.1"/>
</dbReference>
<dbReference type="Proteomes" id="UP000005095">
    <property type="component" value="Chromosome"/>
</dbReference>
<proteinExistence type="predicted"/>
<sequence length="1222" mass="136942">MIIADLFETRVEDKIEPVIKVAEREDEHKLAVEIGSYVVTPMIEKFLDDFLEHYTDTFLTKTTEIGIWISGYFGSGKSHLAKIMALLAENRVIENVSACERFESRLPPDGPRTTSILRSLKRMDQCEASVLAFNLNTLSASKTRELPELLLSQYYLSRGYCNNLTYARVIEAEMDRQGKIDDLHAAFERLSHKKWAEIRDNPTFFRKHLFAAASEVAPDMFPRPEDVKEALSEAEAGAIINVSTLVDTVLDDLERLERERGKPQRFMWVMDETGQWIENNNGRLARLQAFVEEAALKGQGRIWVAVTTHGDMGAIYKEARALDGDMKKIEGRFRFKPALTTENIEQVLENRLLRKRTEGRRVLQSLYERCGSGNLKGIGELSNALQVLPDCSEDSFVTYYPFLPYQVHLIPDIVKSLRSRGGRGEQMSGSTRTLLAITQDVLRAGRVRYLEMEPGVLVRFDEIYHNLSGEGEVSPDVRTDISRISKVVPDANGFTASVAEVLFLVRELEYIPRTIDNVARLTIRDVDDDLSDAIARVRPELERLMKAGLVARIGEEYEFLTGERRTFEDEVTTVEAQMGQGIREEQFGRLFISESNWRKWLGSNTVSFKSQEFSFSLEVDHKRVGGTSGAVTLKMITPLERVGGATVQDLQSDSLHSDERNTIFFLSGRVPEFEQDLTRYIAMKDVIDRWKQDPHKSEDARKLARDREGIDLPKLQKRVVDGLRAGIRSGTVVFRGASRTLDLPSSQSAGDGLLSVMAEFWPKIYTNFDRVPVRISNDQQAIRDVLAGKTGVSADVKALALYDQTGTLNPQSPLIDAIRTYLAGEQTQGRRALGKEMLDYFEEPPFGWDPNAVRVGVAAMARAGSVKVVLNKKVYTNPDDQDLQDAMRVSSHFKKSELELEETTIPPEMLTEVRSVLINLAKSRRIEETPAALAEAAGSLADALIERAHRVELWARGSGMPLSAAFTKGKEAWTALSGMTNPVHRVREIAGNREGFAAGHDAICAADAFVEKNGDAFTRLRALKGQMEAVSYHTDESSSVREMVSAWNAAVEKASFTDPEAWKRLLATQKQAELEVKELVAGWKESAREVLEEGLAALPTNLAERDLDAGLAEKWRPPLEHLRSEIEECSIPAQVATLPSRAGKAVADLQMKIDAEVARIEREKAIEKGGVSVPSQKVRLSLTSLVSGKRVRSIAEWERLRDDIDARVRAKINEGYDMVEFE</sequence>
<dbReference type="STRING" id="28892.Metli_1323"/>